<sequence>MQLIGNLPLAEEEAAQQYQEIKENWYQFQTLGRSRNAEEGFQKRQYAKIDIVKTEKKGLGMRAAAPLKKDDFVYEYVGDVVNEAALRKRMREYAEEGVQHFYFMMLQREQYIDATKRGGKGRFANHSCNPNCYVAKWVVGKRIRMGIFAKRDIAAHEELTFNYNVDRYGHDPQKCYCGEPNCVGFLGGKTQTDVRANEILDALGVSGSKVRGRDALSVAIEDPQPIDMHEISSIINALRQMTSDRTFLVVLLKRISLTDVDVLREFMRLRCFGLIVGIFEDNYTENHVDKEIVELILRSWLSWPLINRGKIVQSNVEEKLKTITNGEDESLRELANELLAKWSTLEESSYRIPKRKNEEILLEAEEYRSKRLTASESPPHGADEDVQLITFKATPLLGGGAHRRIGPLPPPPDPALNGHLSGTPDPFGVRRPTKSELEAIIARASGLAASSPIPSSIALPTPTSEGTPKSIVKSLKGRDWSKATHEEKEKRMKKLVGEVVVKTLSKWKREFSHDQFKKIARELTDKITETEMRGKNISGTKFEKLSDEKVEKVKKFVKLSATKILAKQKRQGSDETPQDVEVDTPTGVDLSTPNDREVDTALTTPNDAESKTPYGTRSTTPDDQVNGSTSDGPASSLAEMQLDRGSAHEW</sequence>
<evidence type="ECO:0000313" key="15">
    <source>
        <dbReference type="Proteomes" id="UP000383932"/>
    </source>
</evidence>
<protein>
    <recommendedName>
        <fullName evidence="3">[histone H3]-lysine(36) N-trimethyltransferase</fullName>
        <ecNumber evidence="3">2.1.1.359</ecNumber>
    </recommendedName>
</protein>
<evidence type="ECO:0000259" key="13">
    <source>
        <dbReference type="PROSITE" id="PS50868"/>
    </source>
</evidence>
<dbReference type="CDD" id="cd19172">
    <property type="entry name" value="SET_SETD2"/>
    <property type="match status" value="1"/>
</dbReference>
<dbReference type="InterPro" id="IPR013257">
    <property type="entry name" value="SRI"/>
</dbReference>
<evidence type="ECO:0000256" key="11">
    <source>
        <dbReference type="SAM" id="MobiDB-lite"/>
    </source>
</evidence>
<dbReference type="Gene3D" id="1.10.1740.100">
    <property type="entry name" value="Set2, Rpb1 interacting domain"/>
    <property type="match status" value="1"/>
</dbReference>
<dbReference type="GO" id="GO:0005634">
    <property type="term" value="C:nucleus"/>
    <property type="evidence" value="ECO:0007669"/>
    <property type="project" value="UniProtKB-SubCell"/>
</dbReference>
<comment type="caution">
    <text evidence="14">The sequence shown here is derived from an EMBL/GenBank/DDBJ whole genome shotgun (WGS) entry which is preliminary data.</text>
</comment>
<evidence type="ECO:0000313" key="14">
    <source>
        <dbReference type="EMBL" id="KAB5595851.1"/>
    </source>
</evidence>
<organism evidence="14 15">
    <name type="scientific">Ceratobasidium theobromae</name>
    <dbReference type="NCBI Taxonomy" id="1582974"/>
    <lineage>
        <taxon>Eukaryota</taxon>
        <taxon>Fungi</taxon>
        <taxon>Dikarya</taxon>
        <taxon>Basidiomycota</taxon>
        <taxon>Agaricomycotina</taxon>
        <taxon>Agaricomycetes</taxon>
        <taxon>Cantharellales</taxon>
        <taxon>Ceratobasidiaceae</taxon>
        <taxon>Ceratobasidium</taxon>
    </lineage>
</organism>
<dbReference type="PROSITE" id="PS50280">
    <property type="entry name" value="SET"/>
    <property type="match status" value="1"/>
</dbReference>
<keyword evidence="15" id="KW-1185">Reference proteome</keyword>
<evidence type="ECO:0000256" key="9">
    <source>
        <dbReference type="ARBA" id="ARBA00023163"/>
    </source>
</evidence>
<dbReference type="EMBL" id="SSOP01000005">
    <property type="protein sequence ID" value="KAB5595851.1"/>
    <property type="molecule type" value="Genomic_DNA"/>
</dbReference>
<dbReference type="GO" id="GO:0006355">
    <property type="term" value="P:regulation of DNA-templated transcription"/>
    <property type="evidence" value="ECO:0007669"/>
    <property type="project" value="InterPro"/>
</dbReference>
<evidence type="ECO:0000256" key="4">
    <source>
        <dbReference type="ARBA" id="ARBA00022454"/>
    </source>
</evidence>
<dbReference type="InterPro" id="IPR046341">
    <property type="entry name" value="SET_dom_sf"/>
</dbReference>
<dbReference type="GO" id="GO:0032259">
    <property type="term" value="P:methylation"/>
    <property type="evidence" value="ECO:0007669"/>
    <property type="project" value="UniProtKB-KW"/>
</dbReference>
<evidence type="ECO:0000256" key="7">
    <source>
        <dbReference type="ARBA" id="ARBA00022691"/>
    </source>
</evidence>
<feature type="region of interest" description="Disordered" evidence="11">
    <location>
        <begin position="566"/>
        <end position="650"/>
    </location>
</feature>
<evidence type="ECO:0000256" key="1">
    <source>
        <dbReference type="ARBA" id="ARBA00004123"/>
    </source>
</evidence>
<dbReference type="PANTHER" id="PTHR22884">
    <property type="entry name" value="SET DOMAIN PROTEINS"/>
    <property type="match status" value="1"/>
</dbReference>
<dbReference type="GO" id="GO:0005694">
    <property type="term" value="C:chromosome"/>
    <property type="evidence" value="ECO:0007669"/>
    <property type="project" value="UniProtKB-SubCell"/>
</dbReference>
<feature type="domain" description="SET" evidence="12">
    <location>
        <begin position="47"/>
        <end position="164"/>
    </location>
</feature>
<comment type="subcellular location">
    <subcellularLocation>
        <location evidence="2">Chromosome</location>
    </subcellularLocation>
    <subcellularLocation>
        <location evidence="1">Nucleus</location>
    </subcellularLocation>
</comment>
<dbReference type="PROSITE" id="PS50868">
    <property type="entry name" value="POST_SET"/>
    <property type="match status" value="1"/>
</dbReference>
<dbReference type="Pfam" id="PF08236">
    <property type="entry name" value="SRI"/>
    <property type="match status" value="1"/>
</dbReference>
<dbReference type="InterPro" id="IPR044437">
    <property type="entry name" value="SETD2/Set2_SET"/>
</dbReference>
<feature type="compositionally biased region" description="Basic and acidic residues" evidence="11">
    <location>
        <begin position="641"/>
        <end position="650"/>
    </location>
</feature>
<keyword evidence="7" id="KW-0949">S-adenosyl-L-methionine</keyword>
<dbReference type="SMART" id="SM00508">
    <property type="entry name" value="PostSET"/>
    <property type="match status" value="1"/>
</dbReference>
<dbReference type="OrthoDB" id="422362at2759"/>
<reference evidence="14 15" key="1">
    <citation type="journal article" date="2019" name="Fungal Biol. Biotechnol.">
        <title>Draft genome sequence of fastidious pathogen Ceratobasidium theobromae, which causes vascular-streak dieback in Theobroma cacao.</title>
        <authorList>
            <person name="Ali S.S."/>
            <person name="Asman A."/>
            <person name="Shao J."/>
            <person name="Firmansyah A.P."/>
            <person name="Susilo A.W."/>
            <person name="Rosmana A."/>
            <person name="McMahon P."/>
            <person name="Junaid M."/>
            <person name="Guest D."/>
            <person name="Kheng T.Y."/>
            <person name="Meinhardt L.W."/>
            <person name="Bailey B.A."/>
        </authorList>
    </citation>
    <scope>NUCLEOTIDE SEQUENCE [LARGE SCALE GENOMIC DNA]</scope>
    <source>
        <strain evidence="14 15">CT2</strain>
    </source>
</reference>
<evidence type="ECO:0000256" key="10">
    <source>
        <dbReference type="ARBA" id="ARBA00023242"/>
    </source>
</evidence>
<dbReference type="InterPro" id="IPR003616">
    <property type="entry name" value="Post-SET_dom"/>
</dbReference>
<dbReference type="SUPFAM" id="SSF82199">
    <property type="entry name" value="SET domain"/>
    <property type="match status" value="1"/>
</dbReference>
<evidence type="ECO:0000256" key="2">
    <source>
        <dbReference type="ARBA" id="ARBA00004286"/>
    </source>
</evidence>
<dbReference type="Gene3D" id="2.170.270.10">
    <property type="entry name" value="SET domain"/>
    <property type="match status" value="1"/>
</dbReference>
<dbReference type="InterPro" id="IPR001214">
    <property type="entry name" value="SET_dom"/>
</dbReference>
<name>A0A5N5QW78_9AGAM</name>
<proteinExistence type="predicted"/>
<keyword evidence="4" id="KW-0158">Chromosome</keyword>
<keyword evidence="8" id="KW-0805">Transcription regulation</keyword>
<feature type="domain" description="Post-SET" evidence="13">
    <location>
        <begin position="171"/>
        <end position="187"/>
    </location>
</feature>
<evidence type="ECO:0000256" key="8">
    <source>
        <dbReference type="ARBA" id="ARBA00023015"/>
    </source>
</evidence>
<dbReference type="EC" id="2.1.1.359" evidence="3"/>
<keyword evidence="5 14" id="KW-0489">Methyltransferase</keyword>
<keyword evidence="9" id="KW-0804">Transcription</keyword>
<keyword evidence="10" id="KW-0539">Nucleus</keyword>
<gene>
    <name evidence="14" type="ORF">CTheo_615</name>
</gene>
<keyword evidence="6 14" id="KW-0808">Transferase</keyword>
<feature type="compositionally biased region" description="Polar residues" evidence="11">
    <location>
        <begin position="601"/>
        <end position="633"/>
    </location>
</feature>
<dbReference type="AlphaFoldDB" id="A0A5N5QW78"/>
<evidence type="ECO:0000256" key="5">
    <source>
        <dbReference type="ARBA" id="ARBA00022603"/>
    </source>
</evidence>
<dbReference type="Proteomes" id="UP000383932">
    <property type="component" value="Unassembled WGS sequence"/>
</dbReference>
<evidence type="ECO:0000256" key="3">
    <source>
        <dbReference type="ARBA" id="ARBA00012178"/>
    </source>
</evidence>
<dbReference type="GO" id="GO:0140955">
    <property type="term" value="F:histone H3K36 trimethyltransferase activity"/>
    <property type="evidence" value="ECO:0007669"/>
    <property type="project" value="UniProtKB-EC"/>
</dbReference>
<evidence type="ECO:0000259" key="12">
    <source>
        <dbReference type="PROSITE" id="PS50280"/>
    </source>
</evidence>
<dbReference type="InterPro" id="IPR038190">
    <property type="entry name" value="SRI_sf"/>
</dbReference>
<accession>A0A5N5QW78</accession>
<dbReference type="InterPro" id="IPR050777">
    <property type="entry name" value="SET2_Histone-Lys_MeTrsfase"/>
</dbReference>
<evidence type="ECO:0000256" key="6">
    <source>
        <dbReference type="ARBA" id="ARBA00022679"/>
    </source>
</evidence>
<dbReference type="Pfam" id="PF00856">
    <property type="entry name" value="SET"/>
    <property type="match status" value="1"/>
</dbReference>
<dbReference type="SMART" id="SM00317">
    <property type="entry name" value="SET"/>
    <property type="match status" value="1"/>
</dbReference>